<feature type="compositionally biased region" description="Basic and acidic residues" evidence="1">
    <location>
        <begin position="287"/>
        <end position="329"/>
    </location>
</feature>
<evidence type="ECO:0000313" key="2">
    <source>
        <dbReference type="EMBL" id="JAV62206.1"/>
    </source>
</evidence>
<feature type="compositionally biased region" description="Polar residues" evidence="1">
    <location>
        <begin position="829"/>
        <end position="852"/>
    </location>
</feature>
<evidence type="ECO:0008006" key="3">
    <source>
        <dbReference type="Google" id="ProtNLM"/>
    </source>
</evidence>
<proteinExistence type="predicted"/>
<feature type="compositionally biased region" description="Low complexity" evidence="1">
    <location>
        <begin position="981"/>
        <end position="1002"/>
    </location>
</feature>
<reference evidence="2" key="1">
    <citation type="journal article" date="2016" name="Sci. Rep.">
        <title>Molecular characterization of firefly nuptial gifts: a multi-omics approach sheds light on postcopulatory sexual selection.</title>
        <authorList>
            <person name="Al-Wathiqui N."/>
            <person name="Fallon T.R."/>
            <person name="South A."/>
            <person name="Weng J.K."/>
            <person name="Lewis S.M."/>
        </authorList>
    </citation>
    <scope>NUCLEOTIDE SEQUENCE</scope>
</reference>
<feature type="region of interest" description="Disordered" evidence="1">
    <location>
        <begin position="1138"/>
        <end position="1182"/>
    </location>
</feature>
<feature type="compositionally biased region" description="Polar residues" evidence="1">
    <location>
        <begin position="1138"/>
        <end position="1151"/>
    </location>
</feature>
<feature type="region of interest" description="Disordered" evidence="1">
    <location>
        <begin position="276"/>
        <end position="338"/>
    </location>
</feature>
<accession>A0A1Y1KRZ1</accession>
<feature type="compositionally biased region" description="Basic and acidic residues" evidence="1">
    <location>
        <begin position="1051"/>
        <end position="1065"/>
    </location>
</feature>
<feature type="compositionally biased region" description="Polar residues" evidence="1">
    <location>
        <begin position="276"/>
        <end position="286"/>
    </location>
</feature>
<dbReference type="Gene3D" id="2.60.120.10">
    <property type="entry name" value="Jelly Rolls"/>
    <property type="match status" value="1"/>
</dbReference>
<evidence type="ECO:0000256" key="1">
    <source>
        <dbReference type="SAM" id="MobiDB-lite"/>
    </source>
</evidence>
<feature type="compositionally biased region" description="Basic and acidic residues" evidence="1">
    <location>
        <begin position="416"/>
        <end position="427"/>
    </location>
</feature>
<feature type="compositionally biased region" description="Basic and acidic residues" evidence="1">
    <location>
        <begin position="810"/>
        <end position="823"/>
    </location>
</feature>
<dbReference type="EMBL" id="GEZM01080347">
    <property type="protein sequence ID" value="JAV62206.1"/>
    <property type="molecule type" value="Transcribed_RNA"/>
</dbReference>
<feature type="region of interest" description="Disordered" evidence="1">
    <location>
        <begin position="936"/>
        <end position="959"/>
    </location>
</feature>
<dbReference type="InterPro" id="IPR014710">
    <property type="entry name" value="RmlC-like_jellyroll"/>
</dbReference>
<sequence length="1309" mass="144173">MAQYDLYNSPSFLPLKGDSGSSSSSISGLDSYNLYKDMQKIPNVPLPNSNHKRKQLFTRLSPNMRSNKLHEYLMQLKRPVVASTPRGAEACSTSGVSFCGLSPIVARRDSIIHINGHKSQNIRNDNCSVKVVTKHLKSLKNNKLKKKKVKRVPKIAQKQNNKTIEVVSFENCPAGKQPLSNIEAGVGMPIHNEERETQTSNSLICQQMRNGKSQSDIVNPINLLKDKLIGSTNVLKNSLNEGKQSPQSSFKNDNSISKILSNIDFLLCSQASRTSAGSDKVQNNVDTFKHPQKDLKTISDKKTDDDLPHDTVQEKEVSKISEEKTESVLENRSTVSKIPTSDRILRNRSKTANIPVASTEKKPRTKKKGKGEVSDNKVANLDSEMKVSENQHHTLEGSQMGTRLASRLLSDCSSLEHHDKTKTDGEPSHSTTLTGIPEKLSETLLKDGSNISTNSAKRKRGAGRRNNTGTVKVGGEHPDSTKMGCERLSLTAIPEKLSEMPVNDGKSISNNSMKRKRGAGPQNNASMVNVGGGLPANTKTDCASTAIPEKLSEKQVNDTNTVNVNPDNQDETQAGCDEAGIILDNEPSPMSLDSEILSETLVNETNLPANQSNSNTLVDDHLMDCYISGVECIELSSNIDMDQRSRELNEADIVRETHGGSIRNFEISRRDRENTLRCHKETSLERTEEDPRVAQRENTIIQVSDLADNNYSVAMSDREEICEVNDMEKDTHNCDIAIDENANRSLPPLIRGEKSDVAVIVEKAALVVEGIICEASDLEKDRIGAAPVTDVEVNRSLPSRVMPETAKDLIDNGAPNKHDREGVELVQEQHVQSSPTVSKAQIVTVTNTTQPSEPEHNTNDAASFVVPTKETNAPSKSNRKPNTQRKANPKKAHEDTPIKNNPKQTSRDTKRKTTKEHIVLKQYIRTRKSGFVRLEETAPSCSKDSTMNDTGRPRRAGGAPRAFIQATFVDTRHIRKLSSASVISTDSDSKNTTTKTTKTSTTRTKRQRTTKTKNTRDSTDNDQQNENNPKNRREETAPPTKRKRQVTKTNVSHDRNRTDATHSVDQDISAGLATTGNCESGTGAHNLHQGHTSDHYNTPVCMNETGVAMLDSSVDNTIVPRECNAEAVVDPKVITIQNTPIPSTSKANSNKGESGEGSSGGFKMNTAGEEKDNHNRPATGSNRCSDHMIQAIINNKCTPLEWCADPPQLDPSQNLSMMFCLTNLKSHMCTTFCGFIQYGPGRKKSGIPKNHALLYKVEKGNVEVTQQFNTRILDVNACFYIPLGSPYTIKNISDTENLILFFIKMVSLS</sequence>
<protein>
    <recommendedName>
        <fullName evidence="3">Mif2/CENP-C cupin domain-containing protein</fullName>
    </recommendedName>
</protein>
<organism evidence="2">
    <name type="scientific">Photinus pyralis</name>
    <name type="common">Common eastern firefly</name>
    <name type="synonym">Lampyris pyralis</name>
    <dbReference type="NCBI Taxonomy" id="7054"/>
    <lineage>
        <taxon>Eukaryota</taxon>
        <taxon>Metazoa</taxon>
        <taxon>Ecdysozoa</taxon>
        <taxon>Arthropoda</taxon>
        <taxon>Hexapoda</taxon>
        <taxon>Insecta</taxon>
        <taxon>Pterygota</taxon>
        <taxon>Neoptera</taxon>
        <taxon>Endopterygota</taxon>
        <taxon>Coleoptera</taxon>
        <taxon>Polyphaga</taxon>
        <taxon>Elateriformia</taxon>
        <taxon>Elateroidea</taxon>
        <taxon>Lampyridae</taxon>
        <taxon>Lampyrinae</taxon>
        <taxon>Photinus</taxon>
    </lineage>
</organism>
<name>A0A1Y1KRZ1_PHOPY</name>
<feature type="compositionally biased region" description="Basic residues" evidence="1">
    <location>
        <begin position="1003"/>
        <end position="1013"/>
    </location>
</feature>
<feature type="region of interest" description="Disordered" evidence="1">
    <location>
        <begin position="981"/>
        <end position="1067"/>
    </location>
</feature>
<feature type="region of interest" description="Disordered" evidence="1">
    <location>
        <begin position="500"/>
        <end position="523"/>
    </location>
</feature>
<feature type="compositionally biased region" description="Polar residues" evidence="1">
    <location>
        <begin position="939"/>
        <end position="949"/>
    </location>
</feature>
<feature type="region of interest" description="Disordered" evidence="1">
    <location>
        <begin position="810"/>
        <end position="917"/>
    </location>
</feature>
<feature type="compositionally biased region" description="Basic residues" evidence="1">
    <location>
        <begin position="877"/>
        <end position="890"/>
    </location>
</feature>
<feature type="region of interest" description="Disordered" evidence="1">
    <location>
        <begin position="416"/>
        <end position="483"/>
    </location>
</feature>
<feature type="region of interest" description="Disordered" evidence="1">
    <location>
        <begin position="350"/>
        <end position="375"/>
    </location>
</feature>